<dbReference type="PANTHER" id="PTHR43174">
    <property type="entry name" value="UDP-N-ACETYLGLUCOSAMINE 2-EPIMERASE"/>
    <property type="match status" value="1"/>
</dbReference>
<dbReference type="EMBL" id="AOIW01000021">
    <property type="protein sequence ID" value="ELZ37183.1"/>
    <property type="molecule type" value="Genomic_DNA"/>
</dbReference>
<feature type="domain" description="UDP-N-acetylglucosamine 2-epimerase" evidence="2">
    <location>
        <begin position="50"/>
        <end position="377"/>
    </location>
</feature>
<sequence length="382" mass="42416">MIIFRYEGCQLFHTEQYNGRLKIQIPNMDVLSVVGARPQFIKAFVVSRELRRDHDEILVHTGQHYDEELSDVFFEELGIPEPDHNLGIGSKSHTTQTAQMMTGLEALVDEYDPDVLFCYGDTNSTLAAAIVTAKQDVKLAHVEAGLRSFNREMPEEMNRILTDHASDILFTPSERAVDNLEAEGITDGVYNVGDVMYDSLLWAREEGSEHSTIHEDLGVGDTEYLLATVHRPRNTDDRGRLETILASLAADPRPVIFPAHPRTIDRLERYDLLEMAEENLTLIDPVGYLDFVILQAGAEVIVTDSGGIQKEAFFLDVPCVTLREETEWPETVESGGNVLVGADADTISRSLANPPQSSSDAKPYGDGKAGKKIVRALSELSE</sequence>
<dbReference type="SUPFAM" id="SSF53756">
    <property type="entry name" value="UDP-Glycosyltransferase/glycogen phosphorylase"/>
    <property type="match status" value="1"/>
</dbReference>
<protein>
    <submittedName>
        <fullName evidence="3">UDP-N-acetylglucosamine 2-epimerase</fullName>
    </submittedName>
</protein>
<name>M0DQR6_9EURY</name>
<dbReference type="PANTHER" id="PTHR43174:SF1">
    <property type="entry name" value="UDP-N-ACETYLGLUCOSAMINE 2-EPIMERASE"/>
    <property type="match status" value="1"/>
</dbReference>
<feature type="compositionally biased region" description="Polar residues" evidence="1">
    <location>
        <begin position="348"/>
        <end position="360"/>
    </location>
</feature>
<evidence type="ECO:0000259" key="2">
    <source>
        <dbReference type="Pfam" id="PF02350"/>
    </source>
</evidence>
<dbReference type="InterPro" id="IPR003331">
    <property type="entry name" value="UDP_GlcNAc_Epimerase_2_dom"/>
</dbReference>
<feature type="region of interest" description="Disordered" evidence="1">
    <location>
        <begin position="348"/>
        <end position="369"/>
    </location>
</feature>
<organism evidence="3 4">
    <name type="scientific">Halorubrum distributum JCM 10247</name>
    <dbReference type="NCBI Taxonomy" id="1227486"/>
    <lineage>
        <taxon>Archaea</taxon>
        <taxon>Methanobacteriati</taxon>
        <taxon>Methanobacteriota</taxon>
        <taxon>Stenosarchaea group</taxon>
        <taxon>Halobacteria</taxon>
        <taxon>Halobacteriales</taxon>
        <taxon>Haloferacaceae</taxon>
        <taxon>Halorubrum</taxon>
        <taxon>Halorubrum distributum group</taxon>
    </lineage>
</organism>
<gene>
    <name evidence="3" type="ORF">C473_01644</name>
</gene>
<dbReference type="AlphaFoldDB" id="M0DQR6"/>
<dbReference type="CDD" id="cd03786">
    <property type="entry name" value="GTB_UDP-GlcNAc_2-Epimerase"/>
    <property type="match status" value="1"/>
</dbReference>
<dbReference type="Proteomes" id="UP000011572">
    <property type="component" value="Unassembled WGS sequence"/>
</dbReference>
<dbReference type="NCBIfam" id="TIGR00236">
    <property type="entry name" value="wecB"/>
    <property type="match status" value="1"/>
</dbReference>
<proteinExistence type="predicted"/>
<dbReference type="InterPro" id="IPR029767">
    <property type="entry name" value="WecB-like"/>
</dbReference>
<accession>M0DQR6</accession>
<evidence type="ECO:0000256" key="1">
    <source>
        <dbReference type="SAM" id="MobiDB-lite"/>
    </source>
</evidence>
<dbReference type="Pfam" id="PF02350">
    <property type="entry name" value="Epimerase_2"/>
    <property type="match status" value="1"/>
</dbReference>
<comment type="caution">
    <text evidence="3">The sequence shown here is derived from an EMBL/GenBank/DDBJ whole genome shotgun (WGS) entry which is preliminary data.</text>
</comment>
<dbReference type="PATRIC" id="fig|1227486.3.peg.271"/>
<dbReference type="Gene3D" id="3.40.50.2000">
    <property type="entry name" value="Glycogen Phosphorylase B"/>
    <property type="match status" value="2"/>
</dbReference>
<evidence type="ECO:0000313" key="3">
    <source>
        <dbReference type="EMBL" id="ELZ37183.1"/>
    </source>
</evidence>
<reference evidence="3 4" key="1">
    <citation type="journal article" date="2014" name="PLoS Genet.">
        <title>Phylogenetically driven sequencing of extremely halophilic archaea reveals strategies for static and dynamic osmo-response.</title>
        <authorList>
            <person name="Becker E.A."/>
            <person name="Seitzer P.M."/>
            <person name="Tritt A."/>
            <person name="Larsen D."/>
            <person name="Krusor M."/>
            <person name="Yao A.I."/>
            <person name="Wu D."/>
            <person name="Madern D."/>
            <person name="Eisen J.A."/>
            <person name="Darling A.E."/>
            <person name="Facciotti M.T."/>
        </authorList>
    </citation>
    <scope>NUCLEOTIDE SEQUENCE [LARGE SCALE GENOMIC DNA]</scope>
    <source>
        <strain evidence="3 4">JCM 10247</strain>
    </source>
</reference>
<evidence type="ECO:0000313" key="4">
    <source>
        <dbReference type="Proteomes" id="UP000011572"/>
    </source>
</evidence>